<feature type="region of interest" description="Disordered" evidence="1">
    <location>
        <begin position="1"/>
        <end position="33"/>
    </location>
</feature>
<sequence>MSRRQPKLTAYHPDGSECPTTGPDRHRLSPRGYPRTDGCTGRATWIAVCQCGWRNQADLKVVPDDNRRRHTCP</sequence>
<gene>
    <name evidence="2" type="ORF">K7B10_07645</name>
</gene>
<protein>
    <submittedName>
        <fullName evidence="2">Uncharacterized protein</fullName>
    </submittedName>
</protein>
<evidence type="ECO:0000256" key="1">
    <source>
        <dbReference type="SAM" id="MobiDB-lite"/>
    </source>
</evidence>
<comment type="caution">
    <text evidence="2">The sequence shown here is derived from an EMBL/GenBank/DDBJ whole genome shotgun (WGS) entry which is preliminary data.</text>
</comment>
<accession>A0ABS8E238</accession>
<dbReference type="Proteomes" id="UP001520654">
    <property type="component" value="Unassembled WGS sequence"/>
</dbReference>
<keyword evidence="3" id="KW-1185">Reference proteome</keyword>
<evidence type="ECO:0000313" key="3">
    <source>
        <dbReference type="Proteomes" id="UP001520654"/>
    </source>
</evidence>
<reference evidence="2 3" key="1">
    <citation type="submission" date="2021-08" db="EMBL/GenBank/DDBJ databases">
        <title>Genomic Architecture of Streptomyces flavotricini NGL1 and Streptomyces erythrochromogenes HMS4 With Differential Plant Beneficial attributes and laccase production capabilities.</title>
        <authorList>
            <person name="Salwan R."/>
            <person name="Kaur R."/>
            <person name="Sharma V."/>
        </authorList>
    </citation>
    <scope>NUCLEOTIDE SEQUENCE [LARGE SCALE GENOMIC DNA]</scope>
    <source>
        <strain evidence="2 3">NGL1</strain>
    </source>
</reference>
<proteinExistence type="predicted"/>
<organism evidence="2 3">
    <name type="scientific">Streptomyces flavotricini</name>
    <dbReference type="NCBI Taxonomy" id="66888"/>
    <lineage>
        <taxon>Bacteria</taxon>
        <taxon>Bacillati</taxon>
        <taxon>Actinomycetota</taxon>
        <taxon>Actinomycetes</taxon>
        <taxon>Kitasatosporales</taxon>
        <taxon>Streptomycetaceae</taxon>
        <taxon>Streptomyces</taxon>
    </lineage>
</organism>
<dbReference type="RefSeq" id="WP_267501349.1">
    <property type="nucleotide sequence ID" value="NZ_JAINUL010000001.1"/>
</dbReference>
<name>A0ABS8E238_9ACTN</name>
<evidence type="ECO:0000313" key="2">
    <source>
        <dbReference type="EMBL" id="MCC0094657.1"/>
    </source>
</evidence>
<dbReference type="EMBL" id="JAINUL010000001">
    <property type="protein sequence ID" value="MCC0094657.1"/>
    <property type="molecule type" value="Genomic_DNA"/>
</dbReference>